<keyword evidence="9" id="KW-1185">Reference proteome</keyword>
<dbReference type="GO" id="GO:0031298">
    <property type="term" value="C:replication fork protection complex"/>
    <property type="evidence" value="ECO:0007669"/>
    <property type="project" value="TreeGrafter"/>
</dbReference>
<feature type="compositionally biased region" description="Basic and acidic residues" evidence="5">
    <location>
        <begin position="1240"/>
        <end position="1259"/>
    </location>
</feature>
<evidence type="ECO:0000313" key="8">
    <source>
        <dbReference type="EMBL" id="KAK6175117.1"/>
    </source>
</evidence>
<organism evidence="8 9">
    <name type="scientific">Patella caerulea</name>
    <name type="common">Rayed Mediterranean limpet</name>
    <dbReference type="NCBI Taxonomy" id="87958"/>
    <lineage>
        <taxon>Eukaryota</taxon>
        <taxon>Metazoa</taxon>
        <taxon>Spiralia</taxon>
        <taxon>Lophotrochozoa</taxon>
        <taxon>Mollusca</taxon>
        <taxon>Gastropoda</taxon>
        <taxon>Patellogastropoda</taxon>
        <taxon>Patelloidea</taxon>
        <taxon>Patellidae</taxon>
        <taxon>Patella</taxon>
    </lineage>
</organism>
<feature type="compositionally biased region" description="Basic residues" evidence="5">
    <location>
        <begin position="523"/>
        <end position="534"/>
    </location>
</feature>
<dbReference type="GO" id="GO:0006281">
    <property type="term" value="P:DNA repair"/>
    <property type="evidence" value="ECO:0007669"/>
    <property type="project" value="TreeGrafter"/>
</dbReference>
<dbReference type="GO" id="GO:0048511">
    <property type="term" value="P:rhythmic process"/>
    <property type="evidence" value="ECO:0007669"/>
    <property type="project" value="UniProtKB-KW"/>
</dbReference>
<dbReference type="EMBL" id="JAZGQO010000010">
    <property type="protein sequence ID" value="KAK6175117.1"/>
    <property type="molecule type" value="Genomic_DNA"/>
</dbReference>
<proteinExistence type="inferred from homology"/>
<name>A0AAN8JCQ2_PATCE</name>
<evidence type="ECO:0000259" key="6">
    <source>
        <dbReference type="Pfam" id="PF04821"/>
    </source>
</evidence>
<comment type="similarity">
    <text evidence="2">Belongs to the timeless family.</text>
</comment>
<reference evidence="8 9" key="1">
    <citation type="submission" date="2024-01" db="EMBL/GenBank/DDBJ databases">
        <title>The genome of the rayed Mediterranean limpet Patella caerulea (Linnaeus, 1758).</title>
        <authorList>
            <person name="Anh-Thu Weber A."/>
            <person name="Halstead-Nussloch G."/>
        </authorList>
    </citation>
    <scope>NUCLEOTIDE SEQUENCE [LARGE SCALE GENOMIC DNA]</scope>
    <source>
        <strain evidence="8">AATW-2023a</strain>
        <tissue evidence="8">Whole specimen</tissue>
    </source>
</reference>
<gene>
    <name evidence="8" type="ORF">SNE40_013642</name>
</gene>
<feature type="region of interest" description="Disordered" evidence="5">
    <location>
        <begin position="1027"/>
        <end position="1104"/>
    </location>
</feature>
<feature type="compositionally biased region" description="Polar residues" evidence="5">
    <location>
        <begin position="1345"/>
        <end position="1370"/>
    </location>
</feature>
<accession>A0AAN8JCQ2</accession>
<dbReference type="InterPro" id="IPR007725">
    <property type="entry name" value="TIMELESS_C"/>
</dbReference>
<feature type="domain" description="Timeless C-terminal" evidence="7">
    <location>
        <begin position="1112"/>
        <end position="1197"/>
    </location>
</feature>
<dbReference type="GO" id="GO:0003677">
    <property type="term" value="F:DNA binding"/>
    <property type="evidence" value="ECO:0007669"/>
    <property type="project" value="TreeGrafter"/>
</dbReference>
<evidence type="ECO:0008006" key="10">
    <source>
        <dbReference type="Google" id="ProtNLM"/>
    </source>
</evidence>
<dbReference type="GO" id="GO:0000076">
    <property type="term" value="P:DNA replication checkpoint signaling"/>
    <property type="evidence" value="ECO:0007669"/>
    <property type="project" value="TreeGrafter"/>
</dbReference>
<feature type="compositionally biased region" description="Basic and acidic residues" evidence="5">
    <location>
        <begin position="1036"/>
        <end position="1045"/>
    </location>
</feature>
<dbReference type="PANTHER" id="PTHR22940:SF4">
    <property type="entry name" value="PROTEIN TIMELESS HOMOLOG"/>
    <property type="match status" value="1"/>
</dbReference>
<feature type="compositionally biased region" description="Acidic residues" evidence="5">
    <location>
        <begin position="1072"/>
        <end position="1089"/>
    </location>
</feature>
<dbReference type="InterPro" id="IPR044998">
    <property type="entry name" value="Timeless"/>
</dbReference>
<comment type="subcellular location">
    <subcellularLocation>
        <location evidence="1">Nucleus</location>
    </subcellularLocation>
</comment>
<comment type="caution">
    <text evidence="8">The sequence shown here is derived from an EMBL/GenBank/DDBJ whole genome shotgun (WGS) entry which is preliminary data.</text>
</comment>
<feature type="domain" description="Timeless N-terminal" evidence="6">
    <location>
        <begin position="21"/>
        <end position="282"/>
    </location>
</feature>
<evidence type="ECO:0000313" key="9">
    <source>
        <dbReference type="Proteomes" id="UP001347796"/>
    </source>
</evidence>
<feature type="region of interest" description="Disordered" evidence="5">
    <location>
        <begin position="1219"/>
        <end position="1259"/>
    </location>
</feature>
<dbReference type="GO" id="GO:0043111">
    <property type="term" value="P:replication fork arrest"/>
    <property type="evidence" value="ECO:0007669"/>
    <property type="project" value="TreeGrafter"/>
</dbReference>
<feature type="region of interest" description="Disordered" evidence="5">
    <location>
        <begin position="1271"/>
        <end position="1382"/>
    </location>
</feature>
<feature type="compositionally biased region" description="Basic and acidic residues" evidence="5">
    <location>
        <begin position="240"/>
        <end position="256"/>
    </location>
</feature>
<keyword evidence="3" id="KW-0539">Nucleus</keyword>
<evidence type="ECO:0000256" key="1">
    <source>
        <dbReference type="ARBA" id="ARBA00004123"/>
    </source>
</evidence>
<feature type="region of interest" description="Disordered" evidence="5">
    <location>
        <begin position="522"/>
        <end position="547"/>
    </location>
</feature>
<dbReference type="Pfam" id="PF04821">
    <property type="entry name" value="TIMELESS"/>
    <property type="match status" value="1"/>
</dbReference>
<dbReference type="InterPro" id="IPR006906">
    <property type="entry name" value="Timeless_N"/>
</dbReference>
<keyword evidence="4" id="KW-0131">Cell cycle</keyword>
<protein>
    <recommendedName>
        <fullName evidence="10">Protein timeless homolog</fullName>
    </recommendedName>
</protein>
<dbReference type="Pfam" id="PF26019">
    <property type="entry name" value="HTH_TIMELESS"/>
    <property type="match status" value="1"/>
</dbReference>
<evidence type="ECO:0000259" key="7">
    <source>
        <dbReference type="Pfam" id="PF05029"/>
    </source>
</evidence>
<feature type="compositionally biased region" description="Basic residues" evidence="5">
    <location>
        <begin position="1229"/>
        <end position="1239"/>
    </location>
</feature>
<feature type="region of interest" description="Disordered" evidence="5">
    <location>
        <begin position="233"/>
        <end position="256"/>
    </location>
</feature>
<evidence type="ECO:0000256" key="2">
    <source>
        <dbReference type="ARBA" id="ARBA00008174"/>
    </source>
</evidence>
<dbReference type="Pfam" id="PF05029">
    <property type="entry name" value="TIMELESS_C"/>
    <property type="match status" value="1"/>
</dbReference>
<evidence type="ECO:0000256" key="5">
    <source>
        <dbReference type="SAM" id="MobiDB-lite"/>
    </source>
</evidence>
<dbReference type="Proteomes" id="UP001347796">
    <property type="component" value="Unassembled WGS sequence"/>
</dbReference>
<dbReference type="PANTHER" id="PTHR22940">
    <property type="entry name" value="TIMEOUT/TIMELESS-2"/>
    <property type="match status" value="1"/>
</dbReference>
<sequence length="1415" mass="164052">MVMHVELQATCSSLGYLEGKKYIKEPDCLETVKDIIRFLKREDETCDIRRQLGHAGILQNDLLQLIKNYKNDTALFDAVLRLLVNLTQPAYICFNNHIPEDKTLRNYYIEIENHLYNYKEAFVDEELFAVLTEKIGDILKLDWEQRQEEDKLTLERMLILLRNVLHIPPDPSMEKRTDDDASLHDQIIWVFHVSGMEDMLLYIASADDERQLCMHLLEIVSLMFREQKPEVLASAGVKKSQSEKEREERELESIREQERANKRAEFLKQSTRHSRFGGTYVVKNFKSISDREMIYHKAHGDVDNITLNDKKRNTRVSKNRQPIRDTEITRRSTLSIRLSLKEFCVQFLENCYNPLMFAVKDNLLREKTQEHDETYYMWSVRFFMEFCRFHSKRVDLISETMSTNTYHYIYTNLLNYYEMMLTEKKEAKVWGRRAHLALKAYQELMLTLDSMDRSGNPHFMESAKVIKSNVFYLMEYRDIFVTLLRKFNESQMSRTYLKDLVESTHLFLKMLEAWSKKGSVVVQKKKKQKSKKPKEKPGPAASGPSEQELEDMWDEISGQLSEIVQNRQEIPTDITPFDAASEVDVDQQRADTMIRIQDTLREKKTGEAVALFRAAREVWPERDEFGAVDVSPEDEFMLVREIFLAPLPRPTVEREHDIYEEEETFNEVEEEEMEFTEKSEQQFDFKQYMNTFAKSSILKSYGLLLADYKTNTTHTNHCIIKMFHRISVDLGCIGMLFQASIFRTFQQLMFGPCVKLPRFKEMVKFGTYLVQHFVQATQDNPKIFMELLFWKSSSEAMDITHGYGYTANNRTKVLWTEEQEQEVSRLFEESVAMEDNEKDIADRIMERLTDPTKTRNQLIRQLKRQCLIDSAAELKSKKSGSDVWREEHELELKTLFERYKDSDDPLGNIASSMYRSKNKVANKLIELGLINDRKDIDKKRTKKNKSHVVWREEEEFELRNLFEEHRDGGNPLHDIVSRLSGKSKSNVIDKLLELELIKDRSEVDKRKLTKKKKTNKDIWGAGQEDEVLPDFSSSDEETRARRLDSTRNMLENINDDSVEKSSDSESSSSSSDDSDVEENGVDMASDDEGSTSTHKDKSTRKTAQGSNLTDVITDIVSSGYKEQIAWIQRALQKTANNREKNNSSVSIPIVPLTEDNETAMEDEKFLDFMKMIGISPPANEQEAFWRISGELSVSELRNIIDGLTLNDRDEPINADKIQIKQISSMQNKKQAKEKKVARKNGKDAKKDKKEKNEQAERKKVIKSKLEALKVLKESRKRKRTAENSDSSSDEEIGNTSGKPKSRRSPKETKKTRKIQRVMDLDSESDDASKNDVSPVKQVLLESDGDSASDNISQVKQVLLQSDGDSGSDQPLTKPKNSDSFPATVLSQVVDSDSDLDDHIPLRKALKKNIISSDED</sequence>
<feature type="compositionally biased region" description="Basic residues" evidence="5">
    <location>
        <begin position="1299"/>
        <end position="1315"/>
    </location>
</feature>
<evidence type="ECO:0000256" key="4">
    <source>
        <dbReference type="ARBA" id="ARBA00023306"/>
    </source>
</evidence>
<evidence type="ECO:0000256" key="3">
    <source>
        <dbReference type="ARBA" id="ARBA00023242"/>
    </source>
</evidence>